<name>A0A9X2E5K5_9NOCA</name>
<evidence type="ECO:0000313" key="2">
    <source>
        <dbReference type="Proteomes" id="UP001139157"/>
    </source>
</evidence>
<dbReference type="RefSeq" id="WP_251908882.1">
    <property type="nucleotide sequence ID" value="NZ_JAMRXG010000001.1"/>
</dbReference>
<comment type="caution">
    <text evidence="1">The sequence shown here is derived from an EMBL/GenBank/DDBJ whole genome shotgun (WGS) entry which is preliminary data.</text>
</comment>
<sequence length="273" mass="30058">MRYRRSHDVVFHWHGNELTAANYRRRNFVALEPLAARVLGGFGDWREAERVVRSIPDHSPGHVLAVIEALVEAGLLHGEDDDGEQLFRRAWGRYDETARCSTQHDRPGCDAHTLAALLHWTFAPAPSGTSYQLRSYVAVFDVPGAHPGLYRYRPEAQVLQPLPRPFDRTALHEVSLGAGERSATAFACFVTAAVPPTRYHRPHRIAVSEAVHRAHTFAVTATALGLAAWQSAAFHDELLASRLGADGFTERAIYMFGISSPGTATGRTGTGSR</sequence>
<accession>A0A9X2E5K5</accession>
<organism evidence="1 2">
    <name type="scientific">Nocardia pulmonis</name>
    <dbReference type="NCBI Taxonomy" id="2951408"/>
    <lineage>
        <taxon>Bacteria</taxon>
        <taxon>Bacillati</taxon>
        <taxon>Actinomycetota</taxon>
        <taxon>Actinomycetes</taxon>
        <taxon>Mycobacteriales</taxon>
        <taxon>Nocardiaceae</taxon>
        <taxon>Nocardia</taxon>
    </lineage>
</organism>
<dbReference type="Proteomes" id="UP001139157">
    <property type="component" value="Unassembled WGS sequence"/>
</dbReference>
<gene>
    <name evidence="1" type="ORF">NDR86_00780</name>
</gene>
<proteinExistence type="predicted"/>
<reference evidence="1" key="1">
    <citation type="submission" date="2022-06" db="EMBL/GenBank/DDBJ databases">
        <title>Novel species in genus nocardia.</title>
        <authorList>
            <person name="Li F."/>
        </authorList>
    </citation>
    <scope>NUCLEOTIDE SEQUENCE</scope>
    <source>
        <strain evidence="1">CDC141</strain>
    </source>
</reference>
<keyword evidence="2" id="KW-1185">Reference proteome</keyword>
<dbReference type="AlphaFoldDB" id="A0A9X2E5K5"/>
<dbReference type="SUPFAM" id="SSF55469">
    <property type="entry name" value="FMN-dependent nitroreductase-like"/>
    <property type="match status" value="1"/>
</dbReference>
<dbReference type="GO" id="GO:0016491">
    <property type="term" value="F:oxidoreductase activity"/>
    <property type="evidence" value="ECO:0007669"/>
    <property type="project" value="InterPro"/>
</dbReference>
<dbReference type="InterPro" id="IPR000415">
    <property type="entry name" value="Nitroreductase-like"/>
</dbReference>
<dbReference type="Gene3D" id="3.40.109.10">
    <property type="entry name" value="NADH Oxidase"/>
    <property type="match status" value="1"/>
</dbReference>
<dbReference type="EMBL" id="JAMRXG010000001">
    <property type="protein sequence ID" value="MCM6772003.1"/>
    <property type="molecule type" value="Genomic_DNA"/>
</dbReference>
<evidence type="ECO:0008006" key="3">
    <source>
        <dbReference type="Google" id="ProtNLM"/>
    </source>
</evidence>
<evidence type="ECO:0000313" key="1">
    <source>
        <dbReference type="EMBL" id="MCM6772003.1"/>
    </source>
</evidence>
<protein>
    <recommendedName>
        <fullName evidence="3">SagB-type dehydrogenase family enzyme</fullName>
    </recommendedName>
</protein>